<dbReference type="EMBL" id="LVWG01000016">
    <property type="protein sequence ID" value="KZK74934.1"/>
    <property type="molecule type" value="Genomic_DNA"/>
</dbReference>
<dbReference type="InterPro" id="IPR008254">
    <property type="entry name" value="Flavodoxin/NO_synth"/>
</dbReference>
<dbReference type="RefSeq" id="WP_303680874.1">
    <property type="nucleotide sequence ID" value="NZ_LVWG01000016.1"/>
</dbReference>
<dbReference type="Gene3D" id="3.40.50.360">
    <property type="match status" value="1"/>
</dbReference>
<protein>
    <submittedName>
        <fullName evidence="7">MBL fold metallo-hydrolase</fullName>
    </submittedName>
</protein>
<dbReference type="Pfam" id="PF00258">
    <property type="entry name" value="Flavodoxin_1"/>
    <property type="match status" value="1"/>
</dbReference>
<comment type="caution">
    <text evidence="7">The sequence shown here is derived from an EMBL/GenBank/DDBJ whole genome shotgun (WGS) entry which is preliminary data.</text>
</comment>
<evidence type="ECO:0000313" key="7">
    <source>
        <dbReference type="EMBL" id="KZK74934.1"/>
    </source>
</evidence>
<accession>A0A165M8E6</accession>
<dbReference type="PANTHER" id="PTHR32145:SF11">
    <property type="entry name" value="DIFLAVIN FLAVOPROTEIN A 2-RELATED"/>
    <property type="match status" value="1"/>
</dbReference>
<keyword evidence="5" id="KW-0408">Iron</keyword>
<dbReference type="SMART" id="SM00849">
    <property type="entry name" value="Lactamase_B"/>
    <property type="match status" value="1"/>
</dbReference>
<dbReference type="CDD" id="cd07709">
    <property type="entry name" value="flavodiiron_proteins_MBL-fold"/>
    <property type="match status" value="1"/>
</dbReference>
<reference evidence="7 8" key="1">
    <citation type="submission" date="2016-03" db="EMBL/GenBank/DDBJ databases">
        <title>Speciation and ecological success in dimly lit waters: horizontal gene transfer in a green sulfur bacteria bloom unveiled by metagenomic assembly.</title>
        <authorList>
            <person name="Llorens-Mares T."/>
            <person name="Liu Z."/>
            <person name="Allen L.Z."/>
            <person name="Rusch D.B."/>
            <person name="Craig M.T."/>
            <person name="Dupont C.L."/>
            <person name="Bryant D.A."/>
            <person name="Casamayor E.O."/>
        </authorList>
    </citation>
    <scope>NUCLEOTIDE SEQUENCE [LARGE SCALE GENOMIC DNA]</scope>
    <source>
        <strain evidence="7">CIII</strain>
    </source>
</reference>
<dbReference type="PIRSF" id="PIRSF005243">
    <property type="entry name" value="ROO"/>
    <property type="match status" value="1"/>
</dbReference>
<comment type="cofactor">
    <cofactor evidence="1">
        <name>Fe cation</name>
        <dbReference type="ChEBI" id="CHEBI:24875"/>
    </cofactor>
</comment>
<name>A0A165M8E6_PELLU</name>
<keyword evidence="4" id="KW-0249">Electron transport</keyword>
<dbReference type="InterPro" id="IPR045761">
    <property type="entry name" value="ODP_dom"/>
</dbReference>
<evidence type="ECO:0000256" key="4">
    <source>
        <dbReference type="ARBA" id="ARBA00022982"/>
    </source>
</evidence>
<dbReference type="InterPro" id="IPR001279">
    <property type="entry name" value="Metallo-B-lactamas"/>
</dbReference>
<dbReference type="SUPFAM" id="SSF52218">
    <property type="entry name" value="Flavoproteins"/>
    <property type="match status" value="1"/>
</dbReference>
<dbReference type="GO" id="GO:0016787">
    <property type="term" value="F:hydrolase activity"/>
    <property type="evidence" value="ECO:0007669"/>
    <property type="project" value="UniProtKB-KW"/>
</dbReference>
<dbReference type="Proteomes" id="UP000076481">
    <property type="component" value="Unassembled WGS sequence"/>
</dbReference>
<sequence length="407" mass="45998">MTDKNILPVSPSVTWIGVLDPGLITFDIVMETKYGTTYNSYFINAEKKAIIETTKEKFWPEYLAKIKQVTDPAEIEYIIVDHTEPDHSGNVANLLKVAPNATVVGSGNALKFLRDQTGHDFRSIAVKTGDTLDLGNKTLHFINAPNLHWPDTIYTWLEEERVLFTCDSFGSHFCNEKMYDDEVGDFDDAFTYYFDAILRPFSKYMIQAIEKIKPLDISVICPGHGPILRSNWKKYVDMSQRYAMGAIALPNEKNILIAYVSAYENTMLLANKIAEGLKSSCDFTIDVCDIEHTHFSKLEEKIAHASGIILGSPTINQNILPQIYGFFGAINPIRDKGKLGAAFGSFGWSGEASKMIEGNFTMLKLKVFERNMMVKFKPHEEEFKACIDFGKAYAEKMIEMYRLSCNI</sequence>
<dbReference type="GO" id="GO:0010181">
    <property type="term" value="F:FMN binding"/>
    <property type="evidence" value="ECO:0007669"/>
    <property type="project" value="InterPro"/>
</dbReference>
<dbReference type="InterPro" id="IPR051285">
    <property type="entry name" value="NADH_oxidoreductase_modular"/>
</dbReference>
<dbReference type="PROSITE" id="PS50902">
    <property type="entry name" value="FLAVODOXIN_LIKE"/>
    <property type="match status" value="1"/>
</dbReference>
<dbReference type="PANTHER" id="PTHR32145">
    <property type="entry name" value="DIFLAVIN FLAVOPROTEIN A 2-RELATED"/>
    <property type="match status" value="1"/>
</dbReference>
<evidence type="ECO:0000256" key="5">
    <source>
        <dbReference type="ARBA" id="ARBA00023004"/>
    </source>
</evidence>
<dbReference type="InterPro" id="IPR029039">
    <property type="entry name" value="Flavoprotein-like_sf"/>
</dbReference>
<dbReference type="InterPro" id="IPR016440">
    <property type="entry name" value="Rubredoxin-O_OxRdtase"/>
</dbReference>
<proteinExistence type="inferred from homology"/>
<dbReference type="Pfam" id="PF19583">
    <property type="entry name" value="ODP"/>
    <property type="match status" value="1"/>
</dbReference>
<evidence type="ECO:0000256" key="3">
    <source>
        <dbReference type="ARBA" id="ARBA00022448"/>
    </source>
</evidence>
<evidence type="ECO:0000259" key="6">
    <source>
        <dbReference type="PROSITE" id="PS50902"/>
    </source>
</evidence>
<comment type="similarity">
    <text evidence="2">In the N-terminal section; belongs to the zinc metallo-hydrolase group 3 family.</text>
</comment>
<evidence type="ECO:0000313" key="8">
    <source>
        <dbReference type="Proteomes" id="UP000076481"/>
    </source>
</evidence>
<feature type="domain" description="Flavodoxin-like" evidence="6">
    <location>
        <begin position="255"/>
        <end position="394"/>
    </location>
</feature>
<dbReference type="AlphaFoldDB" id="A0A165M8E6"/>
<dbReference type="GO" id="GO:0016491">
    <property type="term" value="F:oxidoreductase activity"/>
    <property type="evidence" value="ECO:0007669"/>
    <property type="project" value="InterPro"/>
</dbReference>
<dbReference type="InterPro" id="IPR036866">
    <property type="entry name" value="RibonucZ/Hydroxyglut_hydro"/>
</dbReference>
<gene>
    <name evidence="7" type="ORF">A3K90_00170</name>
</gene>
<keyword evidence="7" id="KW-0378">Hydrolase</keyword>
<dbReference type="Gene3D" id="3.60.15.10">
    <property type="entry name" value="Ribonuclease Z/Hydroxyacylglutathione hydrolase-like"/>
    <property type="match status" value="1"/>
</dbReference>
<dbReference type="SUPFAM" id="SSF56281">
    <property type="entry name" value="Metallo-hydrolase/oxidoreductase"/>
    <property type="match status" value="1"/>
</dbReference>
<evidence type="ECO:0000256" key="1">
    <source>
        <dbReference type="ARBA" id="ARBA00001962"/>
    </source>
</evidence>
<dbReference type="GO" id="GO:0009055">
    <property type="term" value="F:electron transfer activity"/>
    <property type="evidence" value="ECO:0007669"/>
    <property type="project" value="InterPro"/>
</dbReference>
<dbReference type="GO" id="GO:0046872">
    <property type="term" value="F:metal ion binding"/>
    <property type="evidence" value="ECO:0007669"/>
    <property type="project" value="InterPro"/>
</dbReference>
<keyword evidence="3" id="KW-0813">Transport</keyword>
<organism evidence="7 8">
    <name type="scientific">Pelodictyon luteolum</name>
    <dbReference type="NCBI Taxonomy" id="1100"/>
    <lineage>
        <taxon>Bacteria</taxon>
        <taxon>Pseudomonadati</taxon>
        <taxon>Chlorobiota</taxon>
        <taxon>Chlorobiia</taxon>
        <taxon>Chlorobiales</taxon>
        <taxon>Chlorobiaceae</taxon>
        <taxon>Chlorobium/Pelodictyon group</taxon>
        <taxon>Pelodictyon</taxon>
    </lineage>
</organism>
<evidence type="ECO:0000256" key="2">
    <source>
        <dbReference type="ARBA" id="ARBA00007121"/>
    </source>
</evidence>